<reference evidence="1 2" key="1">
    <citation type="submission" date="2020-02" db="EMBL/GenBank/DDBJ databases">
        <title>Draft genome sequence of Haematococcus lacustris strain NIES-144.</title>
        <authorList>
            <person name="Morimoto D."/>
            <person name="Nakagawa S."/>
            <person name="Yoshida T."/>
            <person name="Sawayama S."/>
        </authorList>
    </citation>
    <scope>NUCLEOTIDE SEQUENCE [LARGE SCALE GENOMIC DNA]</scope>
    <source>
        <strain evidence="1 2">NIES-144</strain>
    </source>
</reference>
<proteinExistence type="predicted"/>
<accession>A0A699YLD9</accession>
<evidence type="ECO:0000313" key="1">
    <source>
        <dbReference type="EMBL" id="GFH10321.1"/>
    </source>
</evidence>
<keyword evidence="2" id="KW-1185">Reference proteome</keyword>
<dbReference type="EMBL" id="BLLF01000306">
    <property type="protein sequence ID" value="GFH10321.1"/>
    <property type="molecule type" value="Genomic_DNA"/>
</dbReference>
<name>A0A699YLD9_HAELA</name>
<dbReference type="Proteomes" id="UP000485058">
    <property type="component" value="Unassembled WGS sequence"/>
</dbReference>
<protein>
    <submittedName>
        <fullName evidence="1">Uncharacterized protein</fullName>
    </submittedName>
</protein>
<evidence type="ECO:0000313" key="2">
    <source>
        <dbReference type="Proteomes" id="UP000485058"/>
    </source>
</evidence>
<sequence length="68" mass="7357">MKTREELCHTSLGRVELATVSMSWDQLSQQLTKAYSELVRQQAAASSLAAAQALLRLGPAATLEQLGQ</sequence>
<gene>
    <name evidence="1" type="ORF">HaLaN_05612</name>
</gene>
<feature type="non-terminal residue" evidence="1">
    <location>
        <position position="68"/>
    </location>
</feature>
<dbReference type="AlphaFoldDB" id="A0A699YLD9"/>
<feature type="non-terminal residue" evidence="1">
    <location>
        <position position="1"/>
    </location>
</feature>
<comment type="caution">
    <text evidence="1">The sequence shown here is derived from an EMBL/GenBank/DDBJ whole genome shotgun (WGS) entry which is preliminary data.</text>
</comment>
<organism evidence="1 2">
    <name type="scientific">Haematococcus lacustris</name>
    <name type="common">Green alga</name>
    <name type="synonym">Haematococcus pluvialis</name>
    <dbReference type="NCBI Taxonomy" id="44745"/>
    <lineage>
        <taxon>Eukaryota</taxon>
        <taxon>Viridiplantae</taxon>
        <taxon>Chlorophyta</taxon>
        <taxon>core chlorophytes</taxon>
        <taxon>Chlorophyceae</taxon>
        <taxon>CS clade</taxon>
        <taxon>Chlamydomonadales</taxon>
        <taxon>Haematococcaceae</taxon>
        <taxon>Haematococcus</taxon>
    </lineage>
</organism>